<proteinExistence type="predicted"/>
<dbReference type="InterPro" id="IPR011060">
    <property type="entry name" value="RibuloseP-bd_barrel"/>
</dbReference>
<dbReference type="EMBL" id="PKMF04000007">
    <property type="protein sequence ID" value="KAK7860421.1"/>
    <property type="molecule type" value="Genomic_DNA"/>
</dbReference>
<dbReference type="PANTHER" id="PTHR43406">
    <property type="entry name" value="TRYPTOPHAN SYNTHASE, ALPHA CHAIN"/>
    <property type="match status" value="1"/>
</dbReference>
<evidence type="ECO:0000256" key="5">
    <source>
        <dbReference type="ARBA" id="ARBA00022822"/>
    </source>
</evidence>
<comment type="caution">
    <text evidence="9">The sequence shown here is derived from an EMBL/GenBank/DDBJ whole genome shotgun (WGS) entry which is preliminary data.</text>
</comment>
<dbReference type="Gene3D" id="3.20.20.70">
    <property type="entry name" value="Aldolase class I"/>
    <property type="match status" value="1"/>
</dbReference>
<sequence>MNEQLSTLDFGLEHEITKSKAAMCTAIESSKVASCSDFDSALSLPSIVLFRSELDLLNSFMVSWTIDSNVEASSSKSNDLAPLPLNSASSFLVPLLMPPPPTTAVDFVSERTYYKSKSDLICIALNQVNQQFNIVNNTQFQPPIANATVVKHARFSIKYCLFNEHACVNPYTTASDSDLSTTAEALKVLDSHESNIFELGTPYSEPLVDAPIIPVL</sequence>
<evidence type="ECO:0000256" key="8">
    <source>
        <dbReference type="ARBA" id="ARBA00049047"/>
    </source>
</evidence>
<reference evidence="9" key="2">
    <citation type="journal article" date="2018" name="Sci. Data">
        <title>The draft genome sequence of cork oak.</title>
        <authorList>
            <person name="Ramos A.M."/>
            <person name="Usie A."/>
            <person name="Barbosa P."/>
            <person name="Barros P.M."/>
            <person name="Capote T."/>
            <person name="Chaves I."/>
            <person name="Simoes F."/>
            <person name="Abreu I."/>
            <person name="Carrasquinho I."/>
            <person name="Faro C."/>
            <person name="Guimaraes J.B."/>
            <person name="Mendonca D."/>
            <person name="Nobrega F."/>
            <person name="Rodrigues L."/>
            <person name="Saibo N.J.M."/>
            <person name="Varela M.C."/>
            <person name="Egas C."/>
            <person name="Matos J."/>
            <person name="Miguel C.M."/>
            <person name="Oliveira M.M."/>
            <person name="Ricardo C.P."/>
            <person name="Goncalves S."/>
        </authorList>
    </citation>
    <scope>NUCLEOTIDE SEQUENCE [LARGE SCALE GENOMIC DNA]</scope>
    <source>
        <strain evidence="9">HL8</strain>
    </source>
</reference>
<evidence type="ECO:0000256" key="6">
    <source>
        <dbReference type="ARBA" id="ARBA00023141"/>
    </source>
</evidence>
<evidence type="ECO:0000256" key="4">
    <source>
        <dbReference type="ARBA" id="ARBA00022605"/>
    </source>
</evidence>
<dbReference type="GO" id="GO:0009507">
    <property type="term" value="C:chloroplast"/>
    <property type="evidence" value="ECO:0007669"/>
    <property type="project" value="TreeGrafter"/>
</dbReference>
<comment type="pathway">
    <text evidence="1">Amino-acid biosynthesis; L-tryptophan biosynthesis; L-tryptophan from chorismate: step 5/5.</text>
</comment>
<dbReference type="GO" id="GO:0004834">
    <property type="term" value="F:tryptophan synthase activity"/>
    <property type="evidence" value="ECO:0007669"/>
    <property type="project" value="UniProtKB-EC"/>
</dbReference>
<protein>
    <recommendedName>
        <fullName evidence="3">tryptophan synthase</fullName>
        <ecNumber evidence="3">4.2.1.20</ecNumber>
    </recommendedName>
</protein>
<dbReference type="EC" id="4.2.1.20" evidence="3"/>
<accession>A0AAW0MCD8</accession>
<name>A0AAW0MCD8_QUESU</name>
<dbReference type="Pfam" id="PF00290">
    <property type="entry name" value="Trp_syntA"/>
    <property type="match status" value="1"/>
</dbReference>
<keyword evidence="5" id="KW-0822">Tryptophan biosynthesis</keyword>
<keyword evidence="6" id="KW-0057">Aromatic amino acid biosynthesis</keyword>
<dbReference type="InterPro" id="IPR013785">
    <property type="entry name" value="Aldolase_TIM"/>
</dbReference>
<evidence type="ECO:0000256" key="3">
    <source>
        <dbReference type="ARBA" id="ARBA00012043"/>
    </source>
</evidence>
<evidence type="ECO:0000256" key="7">
    <source>
        <dbReference type="ARBA" id="ARBA00023239"/>
    </source>
</evidence>
<evidence type="ECO:0000313" key="9">
    <source>
        <dbReference type="EMBL" id="KAK7860421.1"/>
    </source>
</evidence>
<reference evidence="9" key="3">
    <citation type="submission" date="2023-07" db="EMBL/GenBank/DDBJ databases">
        <title>An improved reference 1 genome and first organelle genomes of Quercus suber.</title>
        <authorList>
            <consortium name="Genosuber Consortium"/>
            <person name="Usie A."/>
            <person name="Serra O."/>
            <person name="Barros P."/>
        </authorList>
    </citation>
    <scope>NUCLEOTIDE SEQUENCE</scope>
    <source>
        <strain evidence="9">HL8</strain>
        <tissue evidence="9">Leaves</tissue>
    </source>
</reference>
<gene>
    <name evidence="9" type="primary">TSA1_1</name>
    <name evidence="9" type="ORF">CFP56_039701</name>
</gene>
<evidence type="ECO:0000256" key="2">
    <source>
        <dbReference type="ARBA" id="ARBA00011270"/>
    </source>
</evidence>
<dbReference type="InterPro" id="IPR002028">
    <property type="entry name" value="Trp_synthase_suA"/>
</dbReference>
<keyword evidence="4" id="KW-0028">Amino-acid biosynthesis</keyword>
<dbReference type="PANTHER" id="PTHR43406:SF1">
    <property type="entry name" value="TRYPTOPHAN SYNTHASE ALPHA CHAIN, CHLOROPLASTIC"/>
    <property type="match status" value="1"/>
</dbReference>
<evidence type="ECO:0000256" key="1">
    <source>
        <dbReference type="ARBA" id="ARBA00004733"/>
    </source>
</evidence>
<dbReference type="GO" id="GO:0005829">
    <property type="term" value="C:cytosol"/>
    <property type="evidence" value="ECO:0007669"/>
    <property type="project" value="TreeGrafter"/>
</dbReference>
<comment type="catalytic activity">
    <reaction evidence="8">
        <text>(1S,2R)-1-C-(indol-3-yl)glycerol 3-phosphate + L-serine = D-glyceraldehyde 3-phosphate + L-tryptophan + H2O</text>
        <dbReference type="Rhea" id="RHEA:10532"/>
        <dbReference type="ChEBI" id="CHEBI:15377"/>
        <dbReference type="ChEBI" id="CHEBI:33384"/>
        <dbReference type="ChEBI" id="CHEBI:57912"/>
        <dbReference type="ChEBI" id="CHEBI:58866"/>
        <dbReference type="ChEBI" id="CHEBI:59776"/>
        <dbReference type="EC" id="4.2.1.20"/>
    </reaction>
</comment>
<organism evidence="9">
    <name type="scientific">Quercus suber</name>
    <name type="common">Cork oak</name>
    <dbReference type="NCBI Taxonomy" id="58331"/>
    <lineage>
        <taxon>Eukaryota</taxon>
        <taxon>Viridiplantae</taxon>
        <taxon>Streptophyta</taxon>
        <taxon>Embryophyta</taxon>
        <taxon>Tracheophyta</taxon>
        <taxon>Spermatophyta</taxon>
        <taxon>Magnoliopsida</taxon>
        <taxon>eudicotyledons</taxon>
        <taxon>Gunneridae</taxon>
        <taxon>Pentapetalae</taxon>
        <taxon>rosids</taxon>
        <taxon>fabids</taxon>
        <taxon>Fagales</taxon>
        <taxon>Fagaceae</taxon>
        <taxon>Quercus</taxon>
    </lineage>
</organism>
<dbReference type="SUPFAM" id="SSF51366">
    <property type="entry name" value="Ribulose-phoshate binding barrel"/>
    <property type="match status" value="1"/>
</dbReference>
<reference evidence="9" key="1">
    <citation type="submission" date="2017-12" db="EMBL/GenBank/DDBJ databases">
        <authorList>
            <person name="Barbosa P."/>
            <person name="Usie A."/>
            <person name="Ramos A.M."/>
        </authorList>
    </citation>
    <scope>NUCLEOTIDE SEQUENCE</scope>
    <source>
        <strain evidence="9">HL8</strain>
        <tissue evidence="9">Leaves</tissue>
    </source>
</reference>
<comment type="subunit">
    <text evidence="2">Tetramer of two alpha and two beta chains.</text>
</comment>
<keyword evidence="7" id="KW-0456">Lyase</keyword>
<dbReference type="AlphaFoldDB" id="A0AAW0MCD8"/>